<keyword evidence="3" id="KW-1185">Reference proteome</keyword>
<evidence type="ECO:0000313" key="3">
    <source>
        <dbReference type="Proteomes" id="UP000092462"/>
    </source>
</evidence>
<evidence type="ECO:0000256" key="1">
    <source>
        <dbReference type="SAM" id="MobiDB-lite"/>
    </source>
</evidence>
<sequence>MSPERPPSQDGGPMLESPSLIMSSMPIESSHVILQQHIQYSNQGIGGGGGGGGGGDGGGGGGGIVINGNGVATGSGGGSRNVNGQGPVASSSGRPLNASLTPRLSKFMAELDTPPEPPASPPIEDEYRHLTSYSYYENGTNAMLNVLVNSSENGGSATSSNSASPEKIARDWGADSSIEDVNAATAMLALKHGPKVFAETFQNG</sequence>
<feature type="region of interest" description="Disordered" evidence="1">
    <location>
        <begin position="152"/>
        <end position="171"/>
    </location>
</feature>
<dbReference type="VEuPathDB" id="VectorBase:PPAPM1_009975"/>
<organism evidence="2 3">
    <name type="scientific">Phlebotomus papatasi</name>
    <name type="common">Sandfly</name>
    <dbReference type="NCBI Taxonomy" id="29031"/>
    <lineage>
        <taxon>Eukaryota</taxon>
        <taxon>Metazoa</taxon>
        <taxon>Ecdysozoa</taxon>
        <taxon>Arthropoda</taxon>
        <taxon>Hexapoda</taxon>
        <taxon>Insecta</taxon>
        <taxon>Pterygota</taxon>
        <taxon>Neoptera</taxon>
        <taxon>Endopterygota</taxon>
        <taxon>Diptera</taxon>
        <taxon>Nematocera</taxon>
        <taxon>Psychodoidea</taxon>
        <taxon>Psychodidae</taxon>
        <taxon>Phlebotomus</taxon>
        <taxon>Phlebotomus</taxon>
    </lineage>
</organism>
<evidence type="ECO:0000313" key="2">
    <source>
        <dbReference type="EnsemblMetazoa" id="PPAI002078-PA"/>
    </source>
</evidence>
<dbReference type="Proteomes" id="UP000092462">
    <property type="component" value="Unassembled WGS sequence"/>
</dbReference>
<dbReference type="AlphaFoldDB" id="A0A1B0D405"/>
<reference evidence="2" key="1">
    <citation type="submission" date="2022-08" db="UniProtKB">
        <authorList>
            <consortium name="EnsemblMetazoa"/>
        </authorList>
    </citation>
    <scope>IDENTIFICATION</scope>
    <source>
        <strain evidence="2">Israel</strain>
    </source>
</reference>
<proteinExistence type="predicted"/>
<accession>A0A1B0D405</accession>
<dbReference type="EnsemblMetazoa" id="PPAI002078-RA">
    <property type="protein sequence ID" value="PPAI002078-PA"/>
    <property type="gene ID" value="PPAI002078"/>
</dbReference>
<dbReference type="VEuPathDB" id="VectorBase:PPAI002078"/>
<feature type="region of interest" description="Disordered" evidence="1">
    <location>
        <begin position="75"/>
        <end position="99"/>
    </location>
</feature>
<feature type="compositionally biased region" description="Low complexity" evidence="1">
    <location>
        <begin position="152"/>
        <end position="164"/>
    </location>
</feature>
<protein>
    <submittedName>
        <fullName evidence="2">Uncharacterized protein</fullName>
    </submittedName>
</protein>
<feature type="compositionally biased region" description="Polar residues" evidence="1">
    <location>
        <begin position="80"/>
        <end position="99"/>
    </location>
</feature>
<feature type="region of interest" description="Disordered" evidence="1">
    <location>
        <begin position="1"/>
        <end position="21"/>
    </location>
</feature>
<dbReference type="EMBL" id="AJVK01023849">
    <property type="status" value="NOT_ANNOTATED_CDS"/>
    <property type="molecule type" value="Genomic_DNA"/>
</dbReference>
<dbReference type="EMBL" id="AJVK01023850">
    <property type="status" value="NOT_ANNOTATED_CDS"/>
    <property type="molecule type" value="Genomic_DNA"/>
</dbReference>
<name>A0A1B0D405_PHLPP</name>